<name>A0ABD2B2F9_VESSQ</name>
<dbReference type="Proteomes" id="UP001607302">
    <property type="component" value="Unassembled WGS sequence"/>
</dbReference>
<reference evidence="1 2" key="1">
    <citation type="journal article" date="2024" name="Ann. Entomol. Soc. Am.">
        <title>Genomic analyses of the southern and eastern yellowjacket wasps (Hymenoptera: Vespidae) reveal evolutionary signatures of social life.</title>
        <authorList>
            <person name="Catto M.A."/>
            <person name="Caine P.B."/>
            <person name="Orr S.E."/>
            <person name="Hunt B.G."/>
            <person name="Goodisman M.A.D."/>
        </authorList>
    </citation>
    <scope>NUCLEOTIDE SEQUENCE [LARGE SCALE GENOMIC DNA]</scope>
    <source>
        <strain evidence="1">233</strain>
        <tissue evidence="1">Head and thorax</tissue>
    </source>
</reference>
<evidence type="ECO:0000313" key="2">
    <source>
        <dbReference type="Proteomes" id="UP001607302"/>
    </source>
</evidence>
<comment type="caution">
    <text evidence="1">The sequence shown here is derived from an EMBL/GenBank/DDBJ whole genome shotgun (WGS) entry which is preliminary data.</text>
</comment>
<proteinExistence type="predicted"/>
<keyword evidence="2" id="KW-1185">Reference proteome</keyword>
<dbReference type="AlphaFoldDB" id="A0ABD2B2F9"/>
<gene>
    <name evidence="1" type="ORF">V1478_007190</name>
</gene>
<sequence>MRRTVIVEGCRHYPESLILKCTMHRLPSLPPLSASAPPPPSLLTS</sequence>
<protein>
    <submittedName>
        <fullName evidence="1">Uncharacterized protein</fullName>
    </submittedName>
</protein>
<accession>A0ABD2B2F9</accession>
<evidence type="ECO:0000313" key="1">
    <source>
        <dbReference type="EMBL" id="KAL2726912.1"/>
    </source>
</evidence>
<organism evidence="1 2">
    <name type="scientific">Vespula squamosa</name>
    <name type="common">Southern yellow jacket</name>
    <name type="synonym">Wasp</name>
    <dbReference type="NCBI Taxonomy" id="30214"/>
    <lineage>
        <taxon>Eukaryota</taxon>
        <taxon>Metazoa</taxon>
        <taxon>Ecdysozoa</taxon>
        <taxon>Arthropoda</taxon>
        <taxon>Hexapoda</taxon>
        <taxon>Insecta</taxon>
        <taxon>Pterygota</taxon>
        <taxon>Neoptera</taxon>
        <taxon>Endopterygota</taxon>
        <taxon>Hymenoptera</taxon>
        <taxon>Apocrita</taxon>
        <taxon>Aculeata</taxon>
        <taxon>Vespoidea</taxon>
        <taxon>Vespidae</taxon>
        <taxon>Vespinae</taxon>
        <taxon>Vespula</taxon>
    </lineage>
</organism>
<dbReference type="EMBL" id="JAUDFV010000133">
    <property type="protein sequence ID" value="KAL2726912.1"/>
    <property type="molecule type" value="Genomic_DNA"/>
</dbReference>